<accession>A0A8X7N4E1</accession>
<dbReference type="PROSITE" id="PS50003">
    <property type="entry name" value="PH_DOMAIN"/>
    <property type="match status" value="1"/>
</dbReference>
<feature type="region of interest" description="Disordered" evidence="1">
    <location>
        <begin position="2067"/>
        <end position="2149"/>
    </location>
</feature>
<sequence length="2169" mass="227805">MFALTRSLVASAPTPAAAAEAAGTTGELAPPKTSQDERRSQLQPHPNAAFSSSSLSARPRPSDPSSSRSGDSSAVVSALPSPRSGLSGAGSLVYDGIQGAEPGGRPSVGTDPELAYKYPQSHQHSNLPPLSVPGGSQGQSSSSASSPASGLFKFGGRRKKQQQQQLQLQLQHQDHQHQQQQQQQQQFSAFPAAPYVPVSPSLTSSNRAKIVDNSMIPPGSDFHPSPIHKTPPSTTSLRTASIFRRPKTADGERRLFSSQPKVQPSTAPKESTSAPPVKDAGRRAGRRLLGPKSASSNALKEQYRKHDTSLPIPVMPQQQSHFPPSSPRTSSSGKRRDFLPALGVDSSRGDDLSSRTKDNISSASFPAQSTFSRLMGFASRPGPSPLLAGLPGAPSSASSSTFGLVPISSRSNPNLATVPSPNQSHPESRSRLNSFSSTHKNNGANSDQEAAPPSPTTSRGAGPAPYPPSSSRWVESSVLETLYDTQDDRTPMGTIRRNSGTKVMGTEDVLSDPQESSNISMYTGGRSMPASRSASISSRYHSERLREGGAERPAGTLGLPAGSIPTPASWTSVGFVNSPLPSPSFSTTEAHAGPLGTAHTSTTTTPSRPQSSTPRHSTTAFPSLSQYVDSHRPDGLPASPPSDRSPSSAVPASGTETNTRTRDKRHPPRAGDGGFMRKRFGSSSSIGLGLGILSPGGNRNNGPGASGSETSLVGTPRTSLSNSGAIGGSQKEGASDVQMAGGLGPGRHTSDVGLSSASRQAAAFAAATVVPSSGAAVGYDLGSRKASFGSSTGAGGASRLAAAGGAAALFGNGNASGMGSSVLGNTRQRTSSLFASLANPFRSGGEGGSKEAQSPSVVLSPLLRQPPTPARGGASGPTVAGNVRPSMDRPPSRNRTLSAVELDRFSGVGKMERNPSGPLQSGTGQSVLQSTSAGYTEEDEASSARQQNKGYPSPLRSETGGPVTAAAAAVDAIKARDTEAQEDLRYFLLGEGQVPVARTDSTRRVLHHSKSEERLGSMLARKSRSSSDFSSPSRARSQSRTRSRDIGDEAQGAQGSAVAGQRLRMRLGFPASESSRSLPVGDMQTGVVAPGDTSEQSDASLQLPSSLDGLQGQPLPTNNPADPNSTSEVEAWAESETPKLLAFLAKKMGRAEIVKFLASTSTLIYPFGAKRSTEAVSAEQDGLPPPRTGLPLEASLATAIRRAALKVYMRRFAFSSDPLDIALRKLLMEIKLPSETQQIDRVMEAFARRYMECNEGLYSTEDQPYIIAFSLMMLHTDAFNRNAKHKMTKADYVKNTAAGGVPTEILEYFYDNTTFTQFIHIDEETDTAVAALPTGGPTAASSAGPSQLTSRSASSVSLVGLGQSSALSMSTANNSDLVLSMIGTGGNPATASFGSLIAGAGVSNPQLVGPNGSTSNSIMLNGPGGKMRIDPYLLIRQGNLHDFRPNLEHLIPQETPYSYAGTAQGLNIGRLRRTFIHAPLLEIVQHRRPSVGAAYSPVWSNNDFMGGSASVVDHLEAVGTIKISKAGILLRKDDIPLAPPIGAAGGDPSKAAKKARGKKWKKWGLVLSGSQALFFKDAIWTAALESQMEEQVGEWWADPDLLPRSVSDFEEDTQGSPSQLGASLNAILRKRSVRISPRVSYFKPDSVVPLSDAIAVRDESYVADGEWVFRLWSRHPALPGSTTGLCTDADGTVWESRHYLLQAASEQEMNDWISLINYSAAYRSIGDRKVDGQDLAKLLCESLPISPALGPAQDSSRGNGLNRTASTLRRQSSANPLMTALTSSTSNVVYSGSRENSIPAPDEPGGYMCSPQATLQTFVAQAQITFEDAAKHLEDELQVARHLAMLTPFQRATRERIEAAAIPVAEKVRERRLQVAKCAARLDILTQDLQHVNHVAPSAMVFIQAARGATGPIVVDSDMPRVSMSEGLRMEAFGSNEAIASDSISIKRVDSTPPQLDMDVIGGGFDTRLDLFGSDRSGPRSSASHGSFAIQNRMSDEPAELGDNRAGRHIITSGSLPPANGQSVESLDAMEELTPTIGYSGEEPEFGGSASSSASALVSEYGLAQVERHGGPQQPLRFPLGTAPGVYEQGEDGNQGTATRRGSFALPPDGSGSRSSPHKGVASTGAFPLSANGPSNSGSGGNGPLSAFNSAFGAMKRKASISRPWAQHE</sequence>
<feature type="compositionally biased region" description="Low complexity" evidence="1">
    <location>
        <begin position="1050"/>
        <end position="1061"/>
    </location>
</feature>
<feature type="region of interest" description="Disordered" evidence="1">
    <location>
        <begin position="1749"/>
        <end position="1777"/>
    </location>
</feature>
<feature type="compositionally biased region" description="Low complexity" evidence="1">
    <location>
        <begin position="7"/>
        <end position="30"/>
    </location>
</feature>
<dbReference type="PANTHER" id="PTHR10663">
    <property type="entry name" value="GUANYL-NUCLEOTIDE EXCHANGE FACTOR"/>
    <property type="match status" value="1"/>
</dbReference>
<dbReference type="InterPro" id="IPR023394">
    <property type="entry name" value="Sec7_C_sf"/>
</dbReference>
<feature type="compositionally biased region" description="Basic and acidic residues" evidence="1">
    <location>
        <begin position="540"/>
        <end position="550"/>
    </location>
</feature>
<evidence type="ECO:0008006" key="6">
    <source>
        <dbReference type="Google" id="ProtNLM"/>
    </source>
</evidence>
<evidence type="ECO:0000313" key="4">
    <source>
        <dbReference type="EMBL" id="KAE8266881.1"/>
    </source>
</evidence>
<dbReference type="Gene3D" id="2.30.29.30">
    <property type="entry name" value="Pleckstrin-homology domain (PH domain)/Phosphotyrosine-binding domain (PTB)"/>
    <property type="match status" value="1"/>
</dbReference>
<dbReference type="SUPFAM" id="SSF50729">
    <property type="entry name" value="PH domain-like"/>
    <property type="match status" value="1"/>
</dbReference>
<dbReference type="GO" id="GO:0005085">
    <property type="term" value="F:guanyl-nucleotide exchange factor activity"/>
    <property type="evidence" value="ECO:0007669"/>
    <property type="project" value="InterPro"/>
</dbReference>
<reference evidence="4" key="1">
    <citation type="submission" date="2016-04" db="EMBL/GenBank/DDBJ databases">
        <authorList>
            <person name="Nguyen H.D."/>
            <person name="Samba Siva P."/>
            <person name="Cullis J."/>
            <person name="Levesque C.A."/>
            <person name="Hambleton S."/>
        </authorList>
    </citation>
    <scope>NUCLEOTIDE SEQUENCE</scope>
    <source>
        <strain evidence="4">DAOMC 236422</strain>
    </source>
</reference>
<dbReference type="PANTHER" id="PTHR10663:SF405">
    <property type="entry name" value="ARF GUANINE NUCLEOTIDE EXCHANGE FACTOR SYT1"/>
    <property type="match status" value="1"/>
</dbReference>
<feature type="region of interest" description="Disordered" evidence="1">
    <location>
        <begin position="1"/>
        <end position="473"/>
    </location>
</feature>
<feature type="compositionally biased region" description="Polar residues" evidence="1">
    <location>
        <begin position="698"/>
        <end position="724"/>
    </location>
</feature>
<feature type="compositionally biased region" description="Polar residues" evidence="1">
    <location>
        <begin position="1093"/>
        <end position="1105"/>
    </location>
</feature>
<dbReference type="EMBL" id="LWDG02000282">
    <property type="protein sequence ID" value="KAE8266881.1"/>
    <property type="molecule type" value="Genomic_DNA"/>
</dbReference>
<feature type="region of interest" description="Disordered" evidence="1">
    <location>
        <begin position="505"/>
        <end position="562"/>
    </location>
</feature>
<feature type="compositionally biased region" description="Polar residues" evidence="1">
    <location>
        <begin position="1753"/>
        <end position="1777"/>
    </location>
</feature>
<proteinExistence type="predicted"/>
<feature type="compositionally biased region" description="Low complexity" evidence="1">
    <location>
        <begin position="385"/>
        <end position="400"/>
    </location>
</feature>
<feature type="domain" description="PH" evidence="2">
    <location>
        <begin position="1522"/>
        <end position="1721"/>
    </location>
</feature>
<dbReference type="InterPro" id="IPR000904">
    <property type="entry name" value="Sec7_dom"/>
</dbReference>
<feature type="compositionally biased region" description="Polar residues" evidence="1">
    <location>
        <begin position="359"/>
        <end position="372"/>
    </location>
</feature>
<feature type="compositionally biased region" description="Low complexity" evidence="1">
    <location>
        <begin position="681"/>
        <end position="697"/>
    </location>
</feature>
<protein>
    <recommendedName>
        <fullName evidence="6">SEC7 domain-containing protein</fullName>
    </recommendedName>
</protein>
<feature type="compositionally biased region" description="Polar residues" evidence="1">
    <location>
        <begin position="408"/>
        <end position="448"/>
    </location>
</feature>
<feature type="compositionally biased region" description="Low complexity" evidence="1">
    <location>
        <begin position="51"/>
        <end position="78"/>
    </location>
</feature>
<feature type="region of interest" description="Disordered" evidence="1">
    <location>
        <begin position="1973"/>
        <end position="2002"/>
    </location>
</feature>
<feature type="compositionally biased region" description="Low complexity" evidence="1">
    <location>
        <begin position="641"/>
        <end position="653"/>
    </location>
</feature>
<feature type="domain" description="SEC7" evidence="3">
    <location>
        <begin position="1154"/>
        <end position="1316"/>
    </location>
</feature>
<dbReference type="InterPro" id="IPR035999">
    <property type="entry name" value="Sec7_dom_sf"/>
</dbReference>
<dbReference type="GO" id="GO:0032012">
    <property type="term" value="P:regulation of ARF protein signal transduction"/>
    <property type="evidence" value="ECO:0007669"/>
    <property type="project" value="InterPro"/>
</dbReference>
<comment type="caution">
    <text evidence="4">The sequence shown here is derived from an EMBL/GenBank/DDBJ whole genome shotgun (WGS) entry which is preliminary data.</text>
</comment>
<feature type="compositionally biased region" description="Low complexity" evidence="1">
    <location>
        <begin position="526"/>
        <end position="539"/>
    </location>
</feature>
<feature type="compositionally biased region" description="Polar residues" evidence="1">
    <location>
        <begin position="917"/>
        <end position="934"/>
    </location>
</feature>
<evidence type="ECO:0000259" key="2">
    <source>
        <dbReference type="PROSITE" id="PS50003"/>
    </source>
</evidence>
<dbReference type="SMART" id="SM00222">
    <property type="entry name" value="Sec7"/>
    <property type="match status" value="1"/>
</dbReference>
<dbReference type="Gene3D" id="1.10.1000.11">
    <property type="entry name" value="Arf Nucleotide-binding Site Opener,domain 2"/>
    <property type="match status" value="1"/>
</dbReference>
<feature type="compositionally biased region" description="Basic and acidic residues" evidence="1">
    <location>
        <begin position="347"/>
        <end position="358"/>
    </location>
</feature>
<reference evidence="4" key="2">
    <citation type="journal article" date="2019" name="IMA Fungus">
        <title>Genome sequencing and comparison of five Tilletia species to identify candidate genes for the detection of regulated species infecting wheat.</title>
        <authorList>
            <person name="Nguyen H.D.T."/>
            <person name="Sultana T."/>
            <person name="Kesanakurti P."/>
            <person name="Hambleton S."/>
        </authorList>
    </citation>
    <scope>NUCLEOTIDE SEQUENCE</scope>
    <source>
        <strain evidence="4">DAOMC 236422</strain>
    </source>
</reference>
<evidence type="ECO:0000313" key="5">
    <source>
        <dbReference type="Proteomes" id="UP000078113"/>
    </source>
</evidence>
<feature type="compositionally biased region" description="Low complexity" evidence="1">
    <location>
        <begin position="597"/>
        <end position="619"/>
    </location>
</feature>
<gene>
    <name evidence="4" type="ORF">A4X09_0g5462</name>
</gene>
<feature type="compositionally biased region" description="Polar residues" evidence="1">
    <location>
        <begin position="1114"/>
        <end position="1128"/>
    </location>
</feature>
<dbReference type="PROSITE" id="PS50190">
    <property type="entry name" value="SEC7"/>
    <property type="match status" value="1"/>
</dbReference>
<dbReference type="SUPFAM" id="SSF48425">
    <property type="entry name" value="Sec7 domain"/>
    <property type="match status" value="1"/>
</dbReference>
<dbReference type="SMART" id="SM00233">
    <property type="entry name" value="PH"/>
    <property type="match status" value="1"/>
</dbReference>
<feature type="region of interest" description="Disordered" evidence="1">
    <location>
        <begin position="1000"/>
        <end position="1130"/>
    </location>
</feature>
<feature type="region of interest" description="Disordered" evidence="1">
    <location>
        <begin position="861"/>
        <end position="963"/>
    </location>
</feature>
<organism evidence="4 5">
    <name type="scientific">Tilletia walkeri</name>
    <dbReference type="NCBI Taxonomy" id="117179"/>
    <lineage>
        <taxon>Eukaryota</taxon>
        <taxon>Fungi</taxon>
        <taxon>Dikarya</taxon>
        <taxon>Basidiomycota</taxon>
        <taxon>Ustilaginomycotina</taxon>
        <taxon>Exobasidiomycetes</taxon>
        <taxon>Tilletiales</taxon>
        <taxon>Tilletiaceae</taxon>
        <taxon>Tilletia</taxon>
    </lineage>
</organism>
<feature type="region of interest" description="Disordered" evidence="1">
    <location>
        <begin position="583"/>
        <end position="754"/>
    </location>
</feature>
<dbReference type="InterPro" id="IPR011993">
    <property type="entry name" value="PH-like_dom_sf"/>
</dbReference>
<feature type="compositionally biased region" description="Polar residues" evidence="1">
    <location>
        <begin position="1979"/>
        <end position="1993"/>
    </location>
</feature>
<dbReference type="InterPro" id="IPR001849">
    <property type="entry name" value="PH_domain"/>
</dbReference>
<evidence type="ECO:0000259" key="3">
    <source>
        <dbReference type="PROSITE" id="PS50190"/>
    </source>
</evidence>
<dbReference type="Pfam" id="PF01369">
    <property type="entry name" value="Sec7"/>
    <property type="match status" value="1"/>
</dbReference>
<name>A0A8X7N4E1_9BASI</name>
<feature type="compositionally biased region" description="Low complexity" evidence="1">
    <location>
        <begin position="162"/>
        <end position="171"/>
    </location>
</feature>
<feature type="compositionally biased region" description="Low complexity" evidence="1">
    <location>
        <begin position="127"/>
        <end position="150"/>
    </location>
</feature>
<feature type="compositionally biased region" description="Polar residues" evidence="1">
    <location>
        <begin position="256"/>
        <end position="274"/>
    </location>
</feature>
<feature type="compositionally biased region" description="Low complexity" evidence="1">
    <location>
        <begin position="1026"/>
        <end position="1040"/>
    </location>
</feature>
<dbReference type="Proteomes" id="UP000078113">
    <property type="component" value="Unassembled WGS sequence"/>
</dbReference>
<evidence type="ECO:0000256" key="1">
    <source>
        <dbReference type="SAM" id="MobiDB-lite"/>
    </source>
</evidence>
<feature type="compositionally biased region" description="Low complexity" evidence="1">
    <location>
        <begin position="2128"/>
        <end position="2137"/>
    </location>
</feature>
<keyword evidence="5" id="KW-1185">Reference proteome</keyword>